<feature type="domain" description="Outer membrane protein beta-barrel" evidence="3">
    <location>
        <begin position="13"/>
        <end position="199"/>
    </location>
</feature>
<dbReference type="Proteomes" id="UP001596391">
    <property type="component" value="Unassembled WGS sequence"/>
</dbReference>
<reference evidence="5" key="1">
    <citation type="journal article" date="2019" name="Int. J. Syst. Evol. Microbiol.">
        <title>The Global Catalogue of Microorganisms (GCM) 10K type strain sequencing project: providing services to taxonomists for standard genome sequencing and annotation.</title>
        <authorList>
            <consortium name="The Broad Institute Genomics Platform"/>
            <consortium name="The Broad Institute Genome Sequencing Center for Infectious Disease"/>
            <person name="Wu L."/>
            <person name="Ma J."/>
        </authorList>
    </citation>
    <scope>NUCLEOTIDE SEQUENCE [LARGE SCALE GENOMIC DNA]</scope>
    <source>
        <strain evidence="5">CGMCC 1.16026</strain>
    </source>
</reference>
<evidence type="ECO:0000313" key="4">
    <source>
        <dbReference type="EMBL" id="MFC6646712.1"/>
    </source>
</evidence>
<feature type="signal peptide" evidence="2">
    <location>
        <begin position="1"/>
        <end position="30"/>
    </location>
</feature>
<keyword evidence="1 2" id="KW-0732">Signal</keyword>
<evidence type="ECO:0000259" key="3">
    <source>
        <dbReference type="Pfam" id="PF13505"/>
    </source>
</evidence>
<dbReference type="Pfam" id="PF13505">
    <property type="entry name" value="OMP_b-brl"/>
    <property type="match status" value="1"/>
</dbReference>
<dbReference type="RefSeq" id="WP_263370364.1">
    <property type="nucleotide sequence ID" value="NZ_JAGSYD010000001.1"/>
</dbReference>
<sequence length="210" mass="23124">MMLLPRSRSMMAAALLFVFAARFSAVKAHAQAEVTAARAISFTLFAGATGTRTGFGNTRNLSVTAGCDLDFQPANRLAFSLELRGTYPVDRGSLVAQKNILIGPRVRYQYRRFEPYANVLVGRGSLDFGPDGYLDPNHRLTYYTITDGNVFVGGGGLRYRMSDEWRVVVDLQEQRYATPVAASGHVMATAGTIGLAYTFPPRKRACFFCR</sequence>
<keyword evidence="5" id="KW-1185">Reference proteome</keyword>
<protein>
    <submittedName>
        <fullName evidence="4">Outer membrane beta-barrel protein</fullName>
    </submittedName>
</protein>
<dbReference type="InterPro" id="IPR027385">
    <property type="entry name" value="Beta-barrel_OMP"/>
</dbReference>
<gene>
    <name evidence="4" type="ORF">ACFQBQ_14175</name>
</gene>
<accession>A0ABW1ZBD4</accession>
<organism evidence="4 5">
    <name type="scientific">Granulicella cerasi</name>
    <dbReference type="NCBI Taxonomy" id="741063"/>
    <lineage>
        <taxon>Bacteria</taxon>
        <taxon>Pseudomonadati</taxon>
        <taxon>Acidobacteriota</taxon>
        <taxon>Terriglobia</taxon>
        <taxon>Terriglobales</taxon>
        <taxon>Acidobacteriaceae</taxon>
        <taxon>Granulicella</taxon>
    </lineage>
</organism>
<comment type="caution">
    <text evidence="4">The sequence shown here is derived from an EMBL/GenBank/DDBJ whole genome shotgun (WGS) entry which is preliminary data.</text>
</comment>
<evidence type="ECO:0000256" key="2">
    <source>
        <dbReference type="SAM" id="SignalP"/>
    </source>
</evidence>
<feature type="chain" id="PRO_5046675180" evidence="2">
    <location>
        <begin position="31"/>
        <end position="210"/>
    </location>
</feature>
<proteinExistence type="predicted"/>
<evidence type="ECO:0000256" key="1">
    <source>
        <dbReference type="ARBA" id="ARBA00022729"/>
    </source>
</evidence>
<evidence type="ECO:0000313" key="5">
    <source>
        <dbReference type="Proteomes" id="UP001596391"/>
    </source>
</evidence>
<name>A0ABW1ZBD4_9BACT</name>
<dbReference type="EMBL" id="JBHSWI010000001">
    <property type="protein sequence ID" value="MFC6646712.1"/>
    <property type="molecule type" value="Genomic_DNA"/>
</dbReference>